<feature type="transmembrane region" description="Helical" evidence="4">
    <location>
        <begin position="296"/>
        <end position="314"/>
    </location>
</feature>
<evidence type="ECO:0000313" key="6">
    <source>
        <dbReference type="Proteomes" id="UP000317691"/>
    </source>
</evidence>
<dbReference type="PANTHER" id="PTHR44227:SF3">
    <property type="entry name" value="PROTEIN O-MANNOSYL-TRANSFERASE TMTC4"/>
    <property type="match status" value="1"/>
</dbReference>
<gene>
    <name evidence="5" type="ORF">E6K79_08805</name>
</gene>
<comment type="caution">
    <text evidence="5">The sequence shown here is derived from an EMBL/GenBank/DDBJ whole genome shotgun (WGS) entry which is preliminary data.</text>
</comment>
<evidence type="ECO:0000256" key="2">
    <source>
        <dbReference type="ARBA" id="ARBA00022803"/>
    </source>
</evidence>
<feature type="transmembrane region" description="Helical" evidence="4">
    <location>
        <begin position="21"/>
        <end position="41"/>
    </location>
</feature>
<feature type="repeat" description="TPR" evidence="3">
    <location>
        <begin position="634"/>
        <end position="667"/>
    </location>
</feature>
<keyword evidence="4" id="KW-0812">Transmembrane</keyword>
<dbReference type="EMBL" id="VBOZ01000029">
    <property type="protein sequence ID" value="TMQ63739.1"/>
    <property type="molecule type" value="Genomic_DNA"/>
</dbReference>
<keyword evidence="4" id="KW-0472">Membrane</keyword>
<evidence type="ECO:0000256" key="4">
    <source>
        <dbReference type="SAM" id="Phobius"/>
    </source>
</evidence>
<name>A0A538TJE3_UNCEI</name>
<dbReference type="InterPro" id="IPR011990">
    <property type="entry name" value="TPR-like_helical_dom_sf"/>
</dbReference>
<dbReference type="SUPFAM" id="SSF48452">
    <property type="entry name" value="TPR-like"/>
    <property type="match status" value="1"/>
</dbReference>
<dbReference type="InterPro" id="IPR019734">
    <property type="entry name" value="TPR_rpt"/>
</dbReference>
<feature type="transmembrane region" description="Helical" evidence="4">
    <location>
        <begin position="184"/>
        <end position="207"/>
    </location>
</feature>
<accession>A0A538TJE3</accession>
<feature type="transmembrane region" description="Helical" evidence="4">
    <location>
        <begin position="321"/>
        <end position="345"/>
    </location>
</feature>
<dbReference type="Pfam" id="PF13174">
    <property type="entry name" value="TPR_6"/>
    <property type="match status" value="1"/>
</dbReference>
<dbReference type="AlphaFoldDB" id="A0A538TJE3"/>
<feature type="transmembrane region" description="Helical" evidence="4">
    <location>
        <begin position="257"/>
        <end position="276"/>
    </location>
</feature>
<keyword evidence="2 3" id="KW-0802">TPR repeat</keyword>
<reference evidence="5 6" key="1">
    <citation type="journal article" date="2019" name="Nat. Microbiol.">
        <title>Mediterranean grassland soil C-N compound turnover is dependent on rainfall and depth, and is mediated by genomically divergent microorganisms.</title>
        <authorList>
            <person name="Diamond S."/>
            <person name="Andeer P.F."/>
            <person name="Li Z."/>
            <person name="Crits-Christoph A."/>
            <person name="Burstein D."/>
            <person name="Anantharaman K."/>
            <person name="Lane K.R."/>
            <person name="Thomas B.C."/>
            <person name="Pan C."/>
            <person name="Northen T.R."/>
            <person name="Banfield J.F."/>
        </authorList>
    </citation>
    <scope>NUCLEOTIDE SEQUENCE [LARGE SCALE GENOMIC DNA]</scope>
    <source>
        <strain evidence="5">WS_9</strain>
    </source>
</reference>
<dbReference type="InterPro" id="IPR052346">
    <property type="entry name" value="O-mannosyl-transferase_TMTC"/>
</dbReference>
<evidence type="ECO:0000256" key="3">
    <source>
        <dbReference type="PROSITE-ProRule" id="PRU00339"/>
    </source>
</evidence>
<dbReference type="Gene3D" id="1.25.40.10">
    <property type="entry name" value="Tetratricopeptide repeat domain"/>
    <property type="match status" value="1"/>
</dbReference>
<protein>
    <submittedName>
        <fullName evidence="5">Tetratricopeptide repeat protein</fullName>
    </submittedName>
</protein>
<feature type="transmembrane region" description="Helical" evidence="4">
    <location>
        <begin position="156"/>
        <end position="172"/>
    </location>
</feature>
<evidence type="ECO:0000256" key="1">
    <source>
        <dbReference type="ARBA" id="ARBA00022737"/>
    </source>
</evidence>
<dbReference type="PANTHER" id="PTHR44227">
    <property type="match status" value="1"/>
</dbReference>
<feature type="repeat" description="TPR" evidence="3">
    <location>
        <begin position="558"/>
        <end position="591"/>
    </location>
</feature>
<feature type="transmembrane region" description="Helical" evidence="4">
    <location>
        <begin position="351"/>
        <end position="370"/>
    </location>
</feature>
<dbReference type="Proteomes" id="UP000317691">
    <property type="component" value="Unassembled WGS sequence"/>
</dbReference>
<evidence type="ECO:0000313" key="5">
    <source>
        <dbReference type="EMBL" id="TMQ63739.1"/>
    </source>
</evidence>
<dbReference type="SMART" id="SM00028">
    <property type="entry name" value="TPR"/>
    <property type="match status" value="3"/>
</dbReference>
<dbReference type="PROSITE" id="PS50005">
    <property type="entry name" value="TPR"/>
    <property type="match status" value="2"/>
</dbReference>
<proteinExistence type="predicted"/>
<keyword evidence="4" id="KW-1133">Transmembrane helix</keyword>
<feature type="transmembrane region" description="Helical" evidence="4">
    <location>
        <begin position="106"/>
        <end position="124"/>
    </location>
</feature>
<feature type="transmembrane region" description="Helical" evidence="4">
    <location>
        <begin position="390"/>
        <end position="411"/>
    </location>
</feature>
<dbReference type="Pfam" id="PF13432">
    <property type="entry name" value="TPR_16"/>
    <property type="match status" value="1"/>
</dbReference>
<organism evidence="5 6">
    <name type="scientific">Eiseniibacteriota bacterium</name>
    <dbReference type="NCBI Taxonomy" id="2212470"/>
    <lineage>
        <taxon>Bacteria</taxon>
        <taxon>Candidatus Eiseniibacteriota</taxon>
    </lineage>
</organism>
<keyword evidence="1" id="KW-0677">Repeat</keyword>
<sequence length="688" mass="74773">MSKSKPKGRQNPPRDNVLRRPWIAPAALVLLTALVYARSMLVPVHDWDDYVYIFRDSRLEHLSGANLLRILTQPFFANFHPITTLTYAFDRAVWGTWVPGFHLTQLAFYIGGVVGLYFLFARLLGWRPGAFVAAAIFATHTIHVESVAWLASRKDVVCLFFYALALNTYVRYAGSTSIRWGTYALTFVLSAAAMLSKGYAVVLPAVFFAYDLCFSGRITRRQIVDKLPFLTIAAVTILLTTNAQDRDSALIQPGLPLVARVALLAKIFALYVGHALLPVRLSAFYAVGGEPPEPSIVFIGALLGLALVAGFSSLRRKNPAAAFGIALFLLPLATVMNFFFTLRIWMTDRYLLFPTIGSSLALVALATPLFRPRGADRAPARHGPARAWLAGAAISLIGLYSILTFARIGVWTSSVSLWSDVLRKDLDLPGSGPVTAQDLSGSSKIGLVANGPLMGLVHAYLWMGNNEEAGKVAALVGGTAGAGADDSELALAQRDLDAGKPGDALRRLTPISQGKTWVAPLATIWIGAVQKTMGNEEASRQSIREGIERYHKSGQPATDGLIHVGTAAFRRGDYRQAAEWYGLALQESPKEAKAAFHLGRALEESGDVPKAMELYKRITAGELVILPDAQFTVLDVYLQMAVAAQRIGHRQEAIGYFEEVLRRSPGHPKRGAILAQIKTLRAPAAANP</sequence>